<evidence type="ECO:0000313" key="2">
    <source>
        <dbReference type="Proteomes" id="UP000789396"/>
    </source>
</evidence>
<name>A0A9N9F690_9GLOM</name>
<dbReference type="Proteomes" id="UP000789396">
    <property type="component" value="Unassembled WGS sequence"/>
</dbReference>
<comment type="caution">
    <text evidence="1">The sequence shown here is derived from an EMBL/GenBank/DDBJ whole genome shotgun (WGS) entry which is preliminary data.</text>
</comment>
<gene>
    <name evidence="1" type="ORF">RFULGI_LOCUS2960</name>
</gene>
<organism evidence="1 2">
    <name type="scientific">Racocetra fulgida</name>
    <dbReference type="NCBI Taxonomy" id="60492"/>
    <lineage>
        <taxon>Eukaryota</taxon>
        <taxon>Fungi</taxon>
        <taxon>Fungi incertae sedis</taxon>
        <taxon>Mucoromycota</taxon>
        <taxon>Glomeromycotina</taxon>
        <taxon>Glomeromycetes</taxon>
        <taxon>Diversisporales</taxon>
        <taxon>Gigasporaceae</taxon>
        <taxon>Racocetra</taxon>
    </lineage>
</organism>
<dbReference type="AlphaFoldDB" id="A0A9N9F690"/>
<keyword evidence="2" id="KW-1185">Reference proteome</keyword>
<dbReference type="EMBL" id="CAJVPZ010002420">
    <property type="protein sequence ID" value="CAG8512411.1"/>
    <property type="molecule type" value="Genomic_DNA"/>
</dbReference>
<reference evidence="1" key="1">
    <citation type="submission" date="2021-06" db="EMBL/GenBank/DDBJ databases">
        <authorList>
            <person name="Kallberg Y."/>
            <person name="Tangrot J."/>
            <person name="Rosling A."/>
        </authorList>
    </citation>
    <scope>NUCLEOTIDE SEQUENCE</scope>
    <source>
        <strain evidence="1">IN212</strain>
    </source>
</reference>
<sequence>MFSKFIILIHRRDLYNKNILQDYLYNAYTTNLGLSREVKEGFDGSQVSDIYRSDYYIKLSMKYIGPLKLELENLGLNR</sequence>
<accession>A0A9N9F690</accession>
<protein>
    <submittedName>
        <fullName evidence="1">5022_t:CDS:1</fullName>
    </submittedName>
</protein>
<proteinExistence type="predicted"/>
<evidence type="ECO:0000313" key="1">
    <source>
        <dbReference type="EMBL" id="CAG8512411.1"/>
    </source>
</evidence>